<organism evidence="1">
    <name type="scientific">Rhizophora mucronata</name>
    <name type="common">Asiatic mangrove</name>
    <dbReference type="NCBI Taxonomy" id="61149"/>
    <lineage>
        <taxon>Eukaryota</taxon>
        <taxon>Viridiplantae</taxon>
        <taxon>Streptophyta</taxon>
        <taxon>Embryophyta</taxon>
        <taxon>Tracheophyta</taxon>
        <taxon>Spermatophyta</taxon>
        <taxon>Magnoliopsida</taxon>
        <taxon>eudicotyledons</taxon>
        <taxon>Gunneridae</taxon>
        <taxon>Pentapetalae</taxon>
        <taxon>rosids</taxon>
        <taxon>fabids</taxon>
        <taxon>Malpighiales</taxon>
        <taxon>Rhizophoraceae</taxon>
        <taxon>Rhizophora</taxon>
    </lineage>
</organism>
<name>A0A2P2IZA1_RHIMU</name>
<sequence>MENSLARTSMSSIACQQQKLNVKHHNYKAKPIFVTRVVQCKRQHQGTRVLEMPETRSSNGAFLSEVRYQLSKC</sequence>
<protein>
    <submittedName>
        <fullName evidence="1">Uncharacterized protein</fullName>
    </submittedName>
</protein>
<proteinExistence type="predicted"/>
<dbReference type="EMBL" id="GGEC01006081">
    <property type="protein sequence ID" value="MBW86564.1"/>
    <property type="molecule type" value="Transcribed_RNA"/>
</dbReference>
<reference evidence="1" key="1">
    <citation type="submission" date="2018-02" db="EMBL/GenBank/DDBJ databases">
        <title>Rhizophora mucronata_Transcriptome.</title>
        <authorList>
            <person name="Meera S.P."/>
            <person name="Sreeshan A."/>
            <person name="Augustine A."/>
        </authorList>
    </citation>
    <scope>NUCLEOTIDE SEQUENCE</scope>
    <source>
        <tissue evidence="1">Leaf</tissue>
    </source>
</reference>
<accession>A0A2P2IZA1</accession>
<dbReference type="AlphaFoldDB" id="A0A2P2IZA1"/>
<evidence type="ECO:0000313" key="1">
    <source>
        <dbReference type="EMBL" id="MBW86564.1"/>
    </source>
</evidence>